<dbReference type="EMBL" id="CAXDID020000003">
    <property type="protein sequence ID" value="CAL5972648.1"/>
    <property type="molecule type" value="Genomic_DNA"/>
</dbReference>
<keyword evidence="3" id="KW-1185">Reference proteome</keyword>
<name>A0AA86NYR1_9EUKA</name>
<proteinExistence type="predicted"/>
<comment type="caution">
    <text evidence="1">The sequence shown here is derived from an EMBL/GenBank/DDBJ whole genome shotgun (WGS) entry which is preliminary data.</text>
</comment>
<evidence type="ECO:0000313" key="1">
    <source>
        <dbReference type="EMBL" id="CAI9927452.1"/>
    </source>
</evidence>
<organism evidence="1">
    <name type="scientific">Hexamita inflata</name>
    <dbReference type="NCBI Taxonomy" id="28002"/>
    <lineage>
        <taxon>Eukaryota</taxon>
        <taxon>Metamonada</taxon>
        <taxon>Diplomonadida</taxon>
        <taxon>Hexamitidae</taxon>
        <taxon>Hexamitinae</taxon>
        <taxon>Hexamita</taxon>
    </lineage>
</organism>
<reference evidence="1" key="1">
    <citation type="submission" date="2023-06" db="EMBL/GenBank/DDBJ databases">
        <authorList>
            <person name="Kurt Z."/>
        </authorList>
    </citation>
    <scope>NUCLEOTIDE SEQUENCE</scope>
</reference>
<protein>
    <submittedName>
        <fullName evidence="2">Hypothetical_protein</fullName>
    </submittedName>
</protein>
<dbReference type="AlphaFoldDB" id="A0AA86NYR1"/>
<sequence length="227" mass="25753">MIAHISVFEPSTVKVLSDTQFEYMEAKFSVMSTKAAPVIAFMPGMGSLTVTTGHNAYQLALGLLHDLSKRLPFFSMQCVEINQYYTDLHSPDFKYVKLERGEFQNLQSESYTSESYAQQMSVFENRMTKRSGKNSKRPSYLFIVKPKCKPDCGETHGQTWVLATGQNHQLQQQQLFRTLLKKQKFEKTVLNDFCKQFVGKGFQAVYGIAKGNEEEVVAELVEMGGVL</sequence>
<dbReference type="EMBL" id="CATOUU010000380">
    <property type="protein sequence ID" value="CAI9927452.1"/>
    <property type="molecule type" value="Genomic_DNA"/>
</dbReference>
<gene>
    <name evidence="1" type="ORF">HINF_LOCUS15097</name>
    <name evidence="2" type="ORF">HINF_LOCUS2010</name>
</gene>
<dbReference type="Proteomes" id="UP001642409">
    <property type="component" value="Unassembled WGS sequence"/>
</dbReference>
<reference evidence="2 3" key="2">
    <citation type="submission" date="2024-07" db="EMBL/GenBank/DDBJ databases">
        <authorList>
            <person name="Akdeniz Z."/>
        </authorList>
    </citation>
    <scope>NUCLEOTIDE SEQUENCE [LARGE SCALE GENOMIC DNA]</scope>
</reference>
<evidence type="ECO:0000313" key="3">
    <source>
        <dbReference type="Proteomes" id="UP001642409"/>
    </source>
</evidence>
<evidence type="ECO:0000313" key="2">
    <source>
        <dbReference type="EMBL" id="CAL5972648.1"/>
    </source>
</evidence>
<accession>A0AA86NYR1</accession>